<name>A0AAV6TS46_9ARAC</name>
<dbReference type="InterPro" id="IPR006578">
    <property type="entry name" value="MADF-dom"/>
</dbReference>
<proteinExistence type="predicted"/>
<sequence length="244" mass="28360">MTMEQEKTVFSMEEDEILIDYVKNNEIIYNKNHIEYKNYQLKKRKWIDVGFRLCRTDQECKARWAHVRDYYKRKQGKPGTGSTGEAAKRQAVLLSFLDDKNLGKRDTINNFPRETLPCTEVEDLMVEVVNQVEGDHEVVEVEPSWENDMEPGTSYFADSPPPQLLPGQRKRQNKTATRSEDRLKLLKLMGDNIKLPEMDANGQLMSAMAKIMSTLPQLQQSRLRHQISNLVHEAEIEYLSKLNV</sequence>
<dbReference type="PANTHER" id="PTHR12243:SF67">
    <property type="entry name" value="COREPRESSOR OF PANGOLIN, ISOFORM A-RELATED"/>
    <property type="match status" value="1"/>
</dbReference>
<dbReference type="SMART" id="SM00595">
    <property type="entry name" value="MADF"/>
    <property type="match status" value="1"/>
</dbReference>
<keyword evidence="5" id="KW-1185">Reference proteome</keyword>
<feature type="domain" description="Myb-like" evidence="2">
    <location>
        <begin position="2"/>
        <end position="68"/>
    </location>
</feature>
<dbReference type="PROSITE" id="PS51029">
    <property type="entry name" value="MADF"/>
    <property type="match status" value="1"/>
</dbReference>
<dbReference type="GO" id="GO:0006357">
    <property type="term" value="P:regulation of transcription by RNA polymerase II"/>
    <property type="evidence" value="ECO:0007669"/>
    <property type="project" value="TreeGrafter"/>
</dbReference>
<gene>
    <name evidence="4" type="ORF">JTE90_024400</name>
</gene>
<dbReference type="EMBL" id="JAFNEN010001165">
    <property type="protein sequence ID" value="KAG8174697.1"/>
    <property type="molecule type" value="Genomic_DNA"/>
</dbReference>
<dbReference type="InterPro" id="IPR001005">
    <property type="entry name" value="SANT/Myb"/>
</dbReference>
<dbReference type="PANTHER" id="PTHR12243">
    <property type="entry name" value="MADF DOMAIN TRANSCRIPTION FACTOR"/>
    <property type="match status" value="1"/>
</dbReference>
<evidence type="ECO:0000313" key="4">
    <source>
        <dbReference type="EMBL" id="KAG8174697.1"/>
    </source>
</evidence>
<evidence type="ECO:0000259" key="2">
    <source>
        <dbReference type="PROSITE" id="PS50090"/>
    </source>
</evidence>
<dbReference type="Proteomes" id="UP000827092">
    <property type="component" value="Unassembled WGS sequence"/>
</dbReference>
<dbReference type="InterPro" id="IPR039353">
    <property type="entry name" value="TF_Adf1"/>
</dbReference>
<dbReference type="Pfam" id="PF10545">
    <property type="entry name" value="MADF_DNA_bdg"/>
    <property type="match status" value="1"/>
</dbReference>
<comment type="caution">
    <text evidence="4">The sequence shown here is derived from an EMBL/GenBank/DDBJ whole genome shotgun (WGS) entry which is preliminary data.</text>
</comment>
<organism evidence="4 5">
    <name type="scientific">Oedothorax gibbosus</name>
    <dbReference type="NCBI Taxonomy" id="931172"/>
    <lineage>
        <taxon>Eukaryota</taxon>
        <taxon>Metazoa</taxon>
        <taxon>Ecdysozoa</taxon>
        <taxon>Arthropoda</taxon>
        <taxon>Chelicerata</taxon>
        <taxon>Arachnida</taxon>
        <taxon>Araneae</taxon>
        <taxon>Araneomorphae</taxon>
        <taxon>Entelegynae</taxon>
        <taxon>Araneoidea</taxon>
        <taxon>Linyphiidae</taxon>
        <taxon>Erigoninae</taxon>
        <taxon>Oedothorax</taxon>
    </lineage>
</organism>
<feature type="domain" description="MADF" evidence="3">
    <location>
        <begin position="17"/>
        <end position="102"/>
    </location>
</feature>
<dbReference type="GO" id="GO:0005667">
    <property type="term" value="C:transcription regulator complex"/>
    <property type="evidence" value="ECO:0007669"/>
    <property type="project" value="TreeGrafter"/>
</dbReference>
<feature type="region of interest" description="Disordered" evidence="1">
    <location>
        <begin position="150"/>
        <end position="178"/>
    </location>
</feature>
<dbReference type="AlphaFoldDB" id="A0AAV6TS46"/>
<evidence type="ECO:0008006" key="6">
    <source>
        <dbReference type="Google" id="ProtNLM"/>
    </source>
</evidence>
<evidence type="ECO:0000256" key="1">
    <source>
        <dbReference type="SAM" id="MobiDB-lite"/>
    </source>
</evidence>
<dbReference type="PROSITE" id="PS50090">
    <property type="entry name" value="MYB_LIKE"/>
    <property type="match status" value="1"/>
</dbReference>
<dbReference type="GO" id="GO:0005634">
    <property type="term" value="C:nucleus"/>
    <property type="evidence" value="ECO:0007669"/>
    <property type="project" value="TreeGrafter"/>
</dbReference>
<evidence type="ECO:0000259" key="3">
    <source>
        <dbReference type="PROSITE" id="PS51029"/>
    </source>
</evidence>
<accession>A0AAV6TS46</accession>
<evidence type="ECO:0000313" key="5">
    <source>
        <dbReference type="Proteomes" id="UP000827092"/>
    </source>
</evidence>
<protein>
    <recommendedName>
        <fullName evidence="6">Transcription factor Adf-1</fullName>
    </recommendedName>
</protein>
<reference evidence="4 5" key="1">
    <citation type="journal article" date="2022" name="Nat. Ecol. Evol.">
        <title>A masculinizing supergene underlies an exaggerated male reproductive morph in a spider.</title>
        <authorList>
            <person name="Hendrickx F."/>
            <person name="De Corte Z."/>
            <person name="Sonet G."/>
            <person name="Van Belleghem S.M."/>
            <person name="Kostlbacher S."/>
            <person name="Vangestel C."/>
        </authorList>
    </citation>
    <scope>NUCLEOTIDE SEQUENCE [LARGE SCALE GENOMIC DNA]</scope>
    <source>
        <strain evidence="4">W744_W776</strain>
    </source>
</reference>